<dbReference type="SUPFAM" id="SSF53800">
    <property type="entry name" value="Chelatase"/>
    <property type="match status" value="1"/>
</dbReference>
<dbReference type="InterPro" id="IPR001015">
    <property type="entry name" value="Ferrochelatase"/>
</dbReference>
<dbReference type="CDD" id="cd00419">
    <property type="entry name" value="Ferrochelatase_C"/>
    <property type="match status" value="1"/>
</dbReference>
<evidence type="ECO:0000313" key="11">
    <source>
        <dbReference type="Proteomes" id="UP000663801"/>
    </source>
</evidence>
<comment type="catalytic activity">
    <reaction evidence="6">
        <text>Fe-coproporphyrin III + 2 H(+) = coproporphyrin III + Fe(2+)</text>
        <dbReference type="Rhea" id="RHEA:49572"/>
        <dbReference type="ChEBI" id="CHEBI:15378"/>
        <dbReference type="ChEBI" id="CHEBI:29033"/>
        <dbReference type="ChEBI" id="CHEBI:68438"/>
        <dbReference type="ChEBI" id="CHEBI:131725"/>
        <dbReference type="EC" id="4.99.1.9"/>
    </reaction>
    <physiologicalReaction direction="right-to-left" evidence="6">
        <dbReference type="Rhea" id="RHEA:49574"/>
    </physiologicalReaction>
</comment>
<dbReference type="RefSeq" id="WP_205257208.1">
    <property type="nucleotide sequence ID" value="NZ_BAAAPV010000001.1"/>
</dbReference>
<comment type="caution">
    <text evidence="7">Lacks conserved residue(s) required for the propagation of feature annotation.</text>
</comment>
<keyword evidence="7" id="KW-0963">Cytoplasm</keyword>
<dbReference type="NCBIfam" id="NF000689">
    <property type="entry name" value="PRK00035.2-1"/>
    <property type="match status" value="1"/>
</dbReference>
<accession>A0A938YQI7</accession>
<dbReference type="Proteomes" id="UP000663801">
    <property type="component" value="Unassembled WGS sequence"/>
</dbReference>
<evidence type="ECO:0000256" key="4">
    <source>
        <dbReference type="ARBA" id="ARBA00023239"/>
    </source>
</evidence>
<dbReference type="GO" id="GO:0006783">
    <property type="term" value="P:heme biosynthetic process"/>
    <property type="evidence" value="ECO:0007669"/>
    <property type="project" value="UniProtKB-UniRule"/>
</dbReference>
<name>A0A938YQI7_9ACTN</name>
<feature type="binding site" evidence="7">
    <location>
        <position position="215"/>
    </location>
    <ligand>
        <name>Fe(2+)</name>
        <dbReference type="ChEBI" id="CHEBI:29033"/>
    </ligand>
</feature>
<dbReference type="EC" id="4.99.1.9" evidence="7"/>
<evidence type="ECO:0000256" key="9">
    <source>
        <dbReference type="SAM" id="MobiDB-lite"/>
    </source>
</evidence>
<organism evidence="10 11">
    <name type="scientific">Nakamurella flavida</name>
    <dbReference type="NCBI Taxonomy" id="363630"/>
    <lineage>
        <taxon>Bacteria</taxon>
        <taxon>Bacillati</taxon>
        <taxon>Actinomycetota</taxon>
        <taxon>Actinomycetes</taxon>
        <taxon>Nakamurellales</taxon>
        <taxon>Nakamurellaceae</taxon>
        <taxon>Nakamurella</taxon>
    </lineage>
</organism>
<evidence type="ECO:0000256" key="3">
    <source>
        <dbReference type="ARBA" id="ARBA00023133"/>
    </source>
</evidence>
<dbReference type="InterPro" id="IPR033644">
    <property type="entry name" value="Ferrochelatase_C"/>
</dbReference>
<dbReference type="AlphaFoldDB" id="A0A938YQI7"/>
<dbReference type="Gene3D" id="3.40.50.1400">
    <property type="match status" value="2"/>
</dbReference>
<dbReference type="GO" id="GO:0004325">
    <property type="term" value="F:ferrochelatase activity"/>
    <property type="evidence" value="ECO:0007669"/>
    <property type="project" value="UniProtKB-UniRule"/>
</dbReference>
<dbReference type="HAMAP" id="MF_00323">
    <property type="entry name" value="Ferrochelatase"/>
    <property type="match status" value="1"/>
</dbReference>
<evidence type="ECO:0000256" key="8">
    <source>
        <dbReference type="RuleBase" id="RU004185"/>
    </source>
</evidence>
<feature type="binding site" evidence="7">
    <location>
        <position position="313"/>
    </location>
    <ligand>
        <name>Fe(2+)</name>
        <dbReference type="ChEBI" id="CHEBI:29033"/>
    </ligand>
</feature>
<reference evidence="10" key="1">
    <citation type="submission" date="2021-01" db="EMBL/GenBank/DDBJ databases">
        <title>KCTC 19127 draft genome.</title>
        <authorList>
            <person name="An D."/>
        </authorList>
    </citation>
    <scope>NUCLEOTIDE SEQUENCE</scope>
    <source>
        <strain evidence="10">KCTC 19127</strain>
    </source>
</reference>
<evidence type="ECO:0000256" key="5">
    <source>
        <dbReference type="ARBA" id="ARBA00023244"/>
    </source>
</evidence>
<comment type="function">
    <text evidence="7">Involved in coproporphyrin-dependent heme b biosynthesis. Catalyzes the insertion of ferrous iron into coproporphyrin III to form Fe-coproporphyrin III.</text>
</comment>
<keyword evidence="11" id="KW-1185">Reference proteome</keyword>
<dbReference type="EMBL" id="JAERWL010000009">
    <property type="protein sequence ID" value="MBM9477115.1"/>
    <property type="molecule type" value="Genomic_DNA"/>
</dbReference>
<comment type="pathway">
    <text evidence="1 7">Porphyrin-containing compound metabolism; protoheme biosynthesis.</text>
</comment>
<dbReference type="PANTHER" id="PTHR11108:SF1">
    <property type="entry name" value="FERROCHELATASE, MITOCHONDRIAL"/>
    <property type="match status" value="1"/>
</dbReference>
<dbReference type="GO" id="GO:0005737">
    <property type="term" value="C:cytoplasm"/>
    <property type="evidence" value="ECO:0007669"/>
    <property type="project" value="UniProtKB-SubCell"/>
</dbReference>
<comment type="similarity">
    <text evidence="7 8">Belongs to the ferrochelatase family.</text>
</comment>
<feature type="binding site" evidence="7">
    <location>
        <position position="152"/>
    </location>
    <ligand>
        <name>Fe-coproporphyrin III</name>
        <dbReference type="ChEBI" id="CHEBI:68438"/>
    </ligand>
</feature>
<comment type="caution">
    <text evidence="10">The sequence shown here is derived from an EMBL/GenBank/DDBJ whole genome shotgun (WGS) entry which is preliminary data.</text>
</comment>
<keyword evidence="5 7" id="KW-0627">Porphyrin biosynthesis</keyword>
<gene>
    <name evidence="7" type="primary">cpfC</name>
    <name evidence="10" type="ORF">JL107_11710</name>
</gene>
<evidence type="ECO:0000256" key="7">
    <source>
        <dbReference type="HAMAP-Rule" id="MF_00323"/>
    </source>
</evidence>
<dbReference type="InterPro" id="IPR033659">
    <property type="entry name" value="Ferrochelatase_N"/>
</dbReference>
<feature type="binding site" evidence="7">
    <location>
        <position position="83"/>
    </location>
    <ligand>
        <name>Fe-coproporphyrin III</name>
        <dbReference type="ChEBI" id="CHEBI:68438"/>
    </ligand>
</feature>
<dbReference type="PANTHER" id="PTHR11108">
    <property type="entry name" value="FERROCHELATASE"/>
    <property type="match status" value="1"/>
</dbReference>
<protein>
    <recommendedName>
        <fullName evidence="7">Coproporphyrin III ferrochelatase</fullName>
        <ecNumber evidence="7">4.99.1.9</ecNumber>
    </recommendedName>
</protein>
<keyword evidence="4 7" id="KW-0456">Lyase</keyword>
<evidence type="ECO:0000256" key="6">
    <source>
        <dbReference type="ARBA" id="ARBA00024536"/>
    </source>
</evidence>
<keyword evidence="3 7" id="KW-0350">Heme biosynthesis</keyword>
<feature type="region of interest" description="Disordered" evidence="9">
    <location>
        <begin position="1"/>
        <end position="27"/>
    </location>
</feature>
<dbReference type="CDD" id="cd03411">
    <property type="entry name" value="Ferrochelatase_N"/>
    <property type="match status" value="1"/>
</dbReference>
<sequence length="427" mass="44700">MTDLAAAPGTGPGATGSVTATTAGTASGPGVPGYDAVLLAGFGGPEGPDDVMPFLRNVTRGRGIPEERLIEVSHHYQALGGVSPINAQSRALREALEAELRGRGIDVPVLWGNRNWAPFVGDTITQAHRDGLVRLLGVATSAYSSYSSCRQYREDFGMALERTGLVGSVRVDKVRPYFDQPGFLAPFVDGTVEALREASEKGLAATDLEVVFTTHSVPNTMGDSSGSATLDDHGNGGAYVTQHLAVAREVMAQAEKALGAAVPTWQLGYQSRSGPPSMPWLEPDINDIIDDLAAAGRRGVIVVPIGFVSDHVEVIWDLDNEALETAEKHELFFRRVRTPGTDPRFVADLADLVVRRLSGTTVGYGAGVDASAVDLPARPDFCAPGCCRNSRGAKPTTAAVDSAADWAGLEVTGSALVASGIPGTLPA</sequence>
<keyword evidence="2 7" id="KW-0408">Iron</keyword>
<evidence type="ECO:0000313" key="10">
    <source>
        <dbReference type="EMBL" id="MBM9477115.1"/>
    </source>
</evidence>
<dbReference type="GO" id="GO:0046872">
    <property type="term" value="F:metal ion binding"/>
    <property type="evidence" value="ECO:0007669"/>
    <property type="project" value="UniProtKB-KW"/>
</dbReference>
<dbReference type="Pfam" id="PF00762">
    <property type="entry name" value="Ferrochelatase"/>
    <property type="match status" value="1"/>
</dbReference>
<evidence type="ECO:0000256" key="2">
    <source>
        <dbReference type="ARBA" id="ARBA00023004"/>
    </source>
</evidence>
<keyword evidence="7" id="KW-0479">Metal-binding</keyword>
<evidence type="ECO:0000256" key="1">
    <source>
        <dbReference type="ARBA" id="ARBA00004744"/>
    </source>
</evidence>
<comment type="subcellular location">
    <subcellularLocation>
        <location evidence="7">Cytoplasm</location>
    </subcellularLocation>
</comment>
<proteinExistence type="inferred from homology"/>